<comment type="similarity">
    <text evidence="2 6">Belongs to the enhancer of polycomb family.</text>
</comment>
<evidence type="ECO:0000259" key="7">
    <source>
        <dbReference type="Pfam" id="PF10513"/>
    </source>
</evidence>
<dbReference type="PANTHER" id="PTHR14898">
    <property type="entry name" value="ENHANCER OF POLYCOMB"/>
    <property type="match status" value="1"/>
</dbReference>
<dbReference type="Proteomes" id="UP001153555">
    <property type="component" value="Unassembled WGS sequence"/>
</dbReference>
<dbReference type="GO" id="GO:0035267">
    <property type="term" value="C:NuA4 histone acetyltransferase complex"/>
    <property type="evidence" value="ECO:0007669"/>
    <property type="project" value="InterPro"/>
</dbReference>
<keyword evidence="9" id="KW-1185">Reference proteome</keyword>
<evidence type="ECO:0000256" key="4">
    <source>
        <dbReference type="ARBA" id="ARBA00023163"/>
    </source>
</evidence>
<feature type="domain" description="Enhancer of polycomb-like N-terminal" evidence="7">
    <location>
        <begin position="531"/>
        <end position="619"/>
    </location>
</feature>
<evidence type="ECO:0000256" key="2">
    <source>
        <dbReference type="ARBA" id="ARBA00008035"/>
    </source>
</evidence>
<evidence type="ECO:0000313" key="8">
    <source>
        <dbReference type="EMBL" id="CAA0829573.1"/>
    </source>
</evidence>
<accession>A0A9N7RHE7</accession>
<dbReference type="InterPro" id="IPR019542">
    <property type="entry name" value="Enhancer_polycomb-like_N"/>
</dbReference>
<protein>
    <recommendedName>
        <fullName evidence="6">Enhancer of polycomb-like protein</fullName>
    </recommendedName>
</protein>
<evidence type="ECO:0000256" key="3">
    <source>
        <dbReference type="ARBA" id="ARBA00023015"/>
    </source>
</evidence>
<gene>
    <name evidence="8" type="ORF">SHERM_25142</name>
</gene>
<dbReference type="AlphaFoldDB" id="A0A9N7RHE7"/>
<evidence type="ECO:0000256" key="6">
    <source>
        <dbReference type="RuleBase" id="RU361124"/>
    </source>
</evidence>
<sequence>MPSVGMRRSTRVFGARVLRSGRRLWTKPQEDSKKVRVYHGDDQWAELLEDSADVVEGADDVCKEAKQENKNSEGDMEMEEIPPEYGDVEVKTADRMYGIVYRRKRKRAEFDPNEDRRCGKKFFRKQWRKRSKVAVSETCGVDRSSVIGLRELAITVNGPAWRYSFWITCFLATVLSYMLRVRIGVRRLSAFLLYKPIFDAYTSSGVLFVQDSSNTKRPVICKISGSKSLVPTFSVNISAIPSFFMHMQTSMCIRSEHLSCFLVAHSVSIYEKEENVMDMADYSEHSVAHSVNIYEKNEEVTNVDDYCETQSIEFPPPYVEQQDSVEVVVPQVVSGRKEFSRTANVGINKSSLRTLQSRNSRHIQKRRSSLRRKKGQVPAAFRTQKSFGTLAADFLRIRQENAKVSPAKSSPVAKNFRALKCTSTQDVFITGCCVNLLITEPDRCFREEGATITLEYSTSKNWFLVVKKDGKKKYSLTADKVMRPSWTNRFSHATIWAVEGGSKLEFPYKHDWLIFKELYKECYERNMLSPAASVIPVPTVQEVLDTNKDYKPYARPASYIRVRDDELTRALARSTAIYDMDSDDEVWLADFNDELCRGEEVVELVTPESFESIIDALEKSFHCNPDNNLDEQAVCDSCMHLERKEVVEAIHGYWVKKRKQKRAALVKIFQLYQPRRIQVNTKSVSRKKRSFKRQASQIGRGKQRPTFPAIATEQNTLEQQNRVHKLQEAKAAAGRSEGLAILKRQKAQLLMANADLAAYKAFMALKIAEAAQIAKNPENNLSGLLVEL</sequence>
<keyword evidence="5 6" id="KW-0539">Nucleus</keyword>
<name>A0A9N7RHE7_STRHE</name>
<evidence type="ECO:0000256" key="5">
    <source>
        <dbReference type="ARBA" id="ARBA00023242"/>
    </source>
</evidence>
<dbReference type="GO" id="GO:0006357">
    <property type="term" value="P:regulation of transcription by RNA polymerase II"/>
    <property type="evidence" value="ECO:0007669"/>
    <property type="project" value="InterPro"/>
</dbReference>
<dbReference type="GO" id="GO:0005634">
    <property type="term" value="C:nucleus"/>
    <property type="evidence" value="ECO:0007669"/>
    <property type="project" value="UniProtKB-SubCell"/>
</dbReference>
<comment type="subcellular location">
    <subcellularLocation>
        <location evidence="1 6">Nucleus</location>
    </subcellularLocation>
</comment>
<proteinExistence type="inferred from homology"/>
<evidence type="ECO:0000256" key="1">
    <source>
        <dbReference type="ARBA" id="ARBA00004123"/>
    </source>
</evidence>
<evidence type="ECO:0000313" key="9">
    <source>
        <dbReference type="Proteomes" id="UP001153555"/>
    </source>
</evidence>
<comment type="caution">
    <text evidence="8">The sequence shown here is derived from an EMBL/GenBank/DDBJ whole genome shotgun (WGS) entry which is preliminary data.</text>
</comment>
<dbReference type="OrthoDB" id="435275at2759"/>
<dbReference type="InterPro" id="IPR024943">
    <property type="entry name" value="Enhancer_polycomb"/>
</dbReference>
<reference evidence="8" key="1">
    <citation type="submission" date="2019-12" db="EMBL/GenBank/DDBJ databases">
        <authorList>
            <person name="Scholes J."/>
        </authorList>
    </citation>
    <scope>NUCLEOTIDE SEQUENCE</scope>
</reference>
<dbReference type="EMBL" id="CACSLK010027773">
    <property type="protein sequence ID" value="CAA0829573.1"/>
    <property type="molecule type" value="Genomic_DNA"/>
</dbReference>
<keyword evidence="3 6" id="KW-0805">Transcription regulation</keyword>
<organism evidence="8 9">
    <name type="scientific">Striga hermonthica</name>
    <name type="common">Purple witchweed</name>
    <name type="synonym">Buchnera hermonthica</name>
    <dbReference type="NCBI Taxonomy" id="68872"/>
    <lineage>
        <taxon>Eukaryota</taxon>
        <taxon>Viridiplantae</taxon>
        <taxon>Streptophyta</taxon>
        <taxon>Embryophyta</taxon>
        <taxon>Tracheophyta</taxon>
        <taxon>Spermatophyta</taxon>
        <taxon>Magnoliopsida</taxon>
        <taxon>eudicotyledons</taxon>
        <taxon>Gunneridae</taxon>
        <taxon>Pentapetalae</taxon>
        <taxon>asterids</taxon>
        <taxon>lamiids</taxon>
        <taxon>Lamiales</taxon>
        <taxon>Orobanchaceae</taxon>
        <taxon>Buchnereae</taxon>
        <taxon>Striga</taxon>
    </lineage>
</organism>
<keyword evidence="4 6" id="KW-0804">Transcription</keyword>
<dbReference type="Pfam" id="PF10513">
    <property type="entry name" value="EPL1"/>
    <property type="match status" value="1"/>
</dbReference>